<evidence type="ECO:0000313" key="1">
    <source>
        <dbReference type="EMBL" id="PAV61514.1"/>
    </source>
</evidence>
<reference evidence="1 2" key="1">
    <citation type="journal article" date="2017" name="Curr. Biol.">
        <title>Genome architecture and evolution of a unichromosomal asexual nematode.</title>
        <authorList>
            <person name="Fradin H."/>
            <person name="Zegar C."/>
            <person name="Gutwein M."/>
            <person name="Lucas J."/>
            <person name="Kovtun M."/>
            <person name="Corcoran D."/>
            <person name="Baugh L.R."/>
            <person name="Kiontke K."/>
            <person name="Gunsalus K."/>
            <person name="Fitch D.H."/>
            <person name="Piano F."/>
        </authorList>
    </citation>
    <scope>NUCLEOTIDE SEQUENCE [LARGE SCALE GENOMIC DNA]</scope>
    <source>
        <strain evidence="1">PF1309</strain>
    </source>
</reference>
<name>A0A2A2JIN7_9BILA</name>
<evidence type="ECO:0000313" key="2">
    <source>
        <dbReference type="Proteomes" id="UP000218231"/>
    </source>
</evidence>
<dbReference type="Proteomes" id="UP000218231">
    <property type="component" value="Unassembled WGS sequence"/>
</dbReference>
<comment type="caution">
    <text evidence="1">The sequence shown here is derived from an EMBL/GenBank/DDBJ whole genome shotgun (WGS) entry which is preliminary data.</text>
</comment>
<proteinExistence type="predicted"/>
<keyword evidence="2" id="KW-1185">Reference proteome</keyword>
<dbReference type="AlphaFoldDB" id="A0A2A2JIN7"/>
<gene>
    <name evidence="1" type="ORF">WR25_09846</name>
</gene>
<sequence>MCVVSYVWRSIDNQMIVNLIKRNNISGDFCNDPKLSSTNTYTRTKNRVPCVFHVRSMPPRFVHELLPNLKSVDLEESPFDTYDDPEALKAIIGPVDIGRHRLMCGNSVSQIGK</sequence>
<organism evidence="1 2">
    <name type="scientific">Diploscapter pachys</name>
    <dbReference type="NCBI Taxonomy" id="2018661"/>
    <lineage>
        <taxon>Eukaryota</taxon>
        <taxon>Metazoa</taxon>
        <taxon>Ecdysozoa</taxon>
        <taxon>Nematoda</taxon>
        <taxon>Chromadorea</taxon>
        <taxon>Rhabditida</taxon>
        <taxon>Rhabditina</taxon>
        <taxon>Rhabditomorpha</taxon>
        <taxon>Rhabditoidea</taxon>
        <taxon>Rhabditidae</taxon>
        <taxon>Diploscapter</taxon>
    </lineage>
</organism>
<accession>A0A2A2JIN7</accession>
<dbReference type="EMBL" id="LIAE01010409">
    <property type="protein sequence ID" value="PAV61514.1"/>
    <property type="molecule type" value="Genomic_DNA"/>
</dbReference>
<protein>
    <submittedName>
        <fullName evidence="1">Uncharacterized protein</fullName>
    </submittedName>
</protein>